<dbReference type="AlphaFoldDB" id="A0A811MWF5"/>
<dbReference type="EMBL" id="CAJGYO010000002">
    <property type="protein sequence ID" value="CAD6213696.1"/>
    <property type="molecule type" value="Genomic_DNA"/>
</dbReference>
<dbReference type="Proteomes" id="UP000604825">
    <property type="component" value="Unassembled WGS sequence"/>
</dbReference>
<organism evidence="2 3">
    <name type="scientific">Miscanthus lutarioriparius</name>
    <dbReference type="NCBI Taxonomy" id="422564"/>
    <lineage>
        <taxon>Eukaryota</taxon>
        <taxon>Viridiplantae</taxon>
        <taxon>Streptophyta</taxon>
        <taxon>Embryophyta</taxon>
        <taxon>Tracheophyta</taxon>
        <taxon>Spermatophyta</taxon>
        <taxon>Magnoliopsida</taxon>
        <taxon>Liliopsida</taxon>
        <taxon>Poales</taxon>
        <taxon>Poaceae</taxon>
        <taxon>PACMAD clade</taxon>
        <taxon>Panicoideae</taxon>
        <taxon>Andropogonodae</taxon>
        <taxon>Andropogoneae</taxon>
        <taxon>Saccharinae</taxon>
        <taxon>Miscanthus</taxon>
    </lineage>
</organism>
<sequence>MSSSATATVCTGPTHHATASSGGVEDGDDDEARSEESKMRLGGVEGAPATFVSVMGVELDSCLSSTGAPMADGEEGHGFIKPQKPHLLPKIMGNG</sequence>
<protein>
    <submittedName>
        <fullName evidence="2">Uncharacterized protein</fullName>
    </submittedName>
</protein>
<gene>
    <name evidence="2" type="ORF">NCGR_LOCUS9213</name>
</gene>
<feature type="region of interest" description="Disordered" evidence="1">
    <location>
        <begin position="68"/>
        <end position="95"/>
    </location>
</feature>
<keyword evidence="3" id="KW-1185">Reference proteome</keyword>
<name>A0A811MWF5_9POAL</name>
<accession>A0A811MWF5</accession>
<feature type="region of interest" description="Disordered" evidence="1">
    <location>
        <begin position="1"/>
        <end position="44"/>
    </location>
</feature>
<reference evidence="2" key="1">
    <citation type="submission" date="2020-10" db="EMBL/GenBank/DDBJ databases">
        <authorList>
            <person name="Han B."/>
            <person name="Lu T."/>
            <person name="Zhao Q."/>
            <person name="Huang X."/>
            <person name="Zhao Y."/>
        </authorList>
    </citation>
    <scope>NUCLEOTIDE SEQUENCE</scope>
</reference>
<feature type="compositionally biased region" description="Polar residues" evidence="1">
    <location>
        <begin position="1"/>
        <end position="21"/>
    </location>
</feature>
<evidence type="ECO:0000313" key="3">
    <source>
        <dbReference type="Proteomes" id="UP000604825"/>
    </source>
</evidence>
<evidence type="ECO:0000256" key="1">
    <source>
        <dbReference type="SAM" id="MobiDB-lite"/>
    </source>
</evidence>
<evidence type="ECO:0000313" key="2">
    <source>
        <dbReference type="EMBL" id="CAD6213696.1"/>
    </source>
</evidence>
<comment type="caution">
    <text evidence="2">The sequence shown here is derived from an EMBL/GenBank/DDBJ whole genome shotgun (WGS) entry which is preliminary data.</text>
</comment>
<proteinExistence type="predicted"/>